<reference evidence="1" key="1">
    <citation type="submission" date="2021-05" db="EMBL/GenBank/DDBJ databases">
        <authorList>
            <person name="Scholz U."/>
            <person name="Mascher M."/>
            <person name="Fiebig A."/>
        </authorList>
    </citation>
    <scope>NUCLEOTIDE SEQUENCE [LARGE SCALE GENOMIC DNA]</scope>
</reference>
<proteinExistence type="predicted"/>
<keyword evidence="2" id="KW-1185">Reference proteome</keyword>
<name>A0ACD5YSM4_AVESA</name>
<dbReference type="EnsemblPlants" id="AVESA.00010b.r2.6AG1060640.1">
    <property type="protein sequence ID" value="AVESA.00010b.r2.6AG1060640.1.CDS"/>
    <property type="gene ID" value="AVESA.00010b.r2.6AG1060640"/>
</dbReference>
<accession>A0ACD5YSM4</accession>
<dbReference type="Proteomes" id="UP001732700">
    <property type="component" value="Chromosome 6A"/>
</dbReference>
<sequence>MLERIVEEIGYEMAGRMKIFYCIPILTMQNNGLREIRSDHDTRFMVTFVDIGHHCFSLYLDHDQSFLFKNWDDVVQYPVTSLPTVISPSKPSSSTVPLSQDHDSVPVQLDDPVPIQVISPNVEVDEPVPIQVISPNVQVDDPVDVEIDMHVDDPVAVGTRRHSKRKRSSSNADFIPELEEEDGDALSETDGSDSEFDCVDSGNDVSDGDDDLYEDNVDEDSDDTDSDKRKRKRASVKGKTKCEIKEEESEDEDLRGPESDDETVKCKFKNFREDDLHDPKFSTGQVFSKFIADKYLETFRADQGMNIRNFSRVVQKGWNMTPSKSKLERARRIAMNVIYGDEEQQYKMLWDYENEIRRSNPGSSFYLSLDDGGRFKQCYMSLEACKRGFLQGCRPVIFIDGCHIKTRYRGQLLCAVGMDPNDCIFPIAMAAVEVEDTAAWTWFLETLKNDLGIVNTTPWTIMSDKQKGLINAVRVVFSDSEHRFCVRHMWQNFQQLFKGDVLKNQLWTIARSNTVTLFEKHMDQMKVINSDAHAWLDNLDPKTWVRAFQSDLPKCDILLNNNCEVFNKYILEARELHVLSILETIKAQIMTRHYTKNKDRSSWTGPICPKIRKKLDKHIELSRNVFADGAGDGLFQKQNPVLNNPNAQNPIAEDLLVDTLIHELVQRQLDTRPIPDSTFITDAQSQLSQTSATEASSTTLRQGELAQKLLQMQQEKNRANDERKLAIAEAKYQAEMKKAEEKARKKLEQEKIKAQHAEAKAMEDAEKKEKRRQEAELKKKARVETKRIISEVRKEVAQKKKQDNAQKKAEERKIAADKREAERKAKRVAEIGSHKAQMDAHKADMEAHRSQMASLPTKKKVNMFDELRCPRKSM</sequence>
<protein>
    <submittedName>
        <fullName evidence="1">Uncharacterized protein</fullName>
    </submittedName>
</protein>
<reference evidence="1" key="2">
    <citation type="submission" date="2025-09" db="UniProtKB">
        <authorList>
            <consortium name="EnsemblPlants"/>
        </authorList>
    </citation>
    <scope>IDENTIFICATION</scope>
</reference>
<evidence type="ECO:0000313" key="2">
    <source>
        <dbReference type="Proteomes" id="UP001732700"/>
    </source>
</evidence>
<evidence type="ECO:0000313" key="1">
    <source>
        <dbReference type="EnsemblPlants" id="AVESA.00010b.r2.6AG1060640.1.CDS"/>
    </source>
</evidence>
<organism evidence="1 2">
    <name type="scientific">Avena sativa</name>
    <name type="common">Oat</name>
    <dbReference type="NCBI Taxonomy" id="4498"/>
    <lineage>
        <taxon>Eukaryota</taxon>
        <taxon>Viridiplantae</taxon>
        <taxon>Streptophyta</taxon>
        <taxon>Embryophyta</taxon>
        <taxon>Tracheophyta</taxon>
        <taxon>Spermatophyta</taxon>
        <taxon>Magnoliopsida</taxon>
        <taxon>Liliopsida</taxon>
        <taxon>Poales</taxon>
        <taxon>Poaceae</taxon>
        <taxon>BOP clade</taxon>
        <taxon>Pooideae</taxon>
        <taxon>Poodae</taxon>
        <taxon>Poeae</taxon>
        <taxon>Poeae Chloroplast Group 1 (Aveneae type)</taxon>
        <taxon>Aveninae</taxon>
        <taxon>Avena</taxon>
    </lineage>
</organism>